<reference evidence="2 3" key="1">
    <citation type="submission" date="2024-03" db="EMBL/GenBank/DDBJ databases">
        <title>The Acrasis kona genome and developmental transcriptomes reveal deep origins of eukaryotic multicellular pathways.</title>
        <authorList>
            <person name="Sheikh S."/>
            <person name="Fu C.-J."/>
            <person name="Brown M.W."/>
            <person name="Baldauf S.L."/>
        </authorList>
    </citation>
    <scope>NUCLEOTIDE SEQUENCE [LARGE SCALE GENOMIC DNA]</scope>
    <source>
        <strain evidence="2 3">ATCC MYA-3509</strain>
    </source>
</reference>
<name>A0AAW2YIU3_9EUKA</name>
<evidence type="ECO:0000313" key="2">
    <source>
        <dbReference type="EMBL" id="KAL0476685.1"/>
    </source>
</evidence>
<comment type="similarity">
    <text evidence="1">Belongs to the CDC123 family.</text>
</comment>
<organism evidence="2 3">
    <name type="scientific">Acrasis kona</name>
    <dbReference type="NCBI Taxonomy" id="1008807"/>
    <lineage>
        <taxon>Eukaryota</taxon>
        <taxon>Discoba</taxon>
        <taxon>Heterolobosea</taxon>
        <taxon>Tetramitia</taxon>
        <taxon>Eutetramitia</taxon>
        <taxon>Acrasidae</taxon>
        <taxon>Acrasis</taxon>
    </lineage>
</organism>
<evidence type="ECO:0000313" key="3">
    <source>
        <dbReference type="Proteomes" id="UP001431209"/>
    </source>
</evidence>
<dbReference type="InterPro" id="IPR009772">
    <property type="entry name" value="CDC123"/>
</dbReference>
<gene>
    <name evidence="2" type="ORF">AKO1_006215</name>
</gene>
<keyword evidence="3" id="KW-1185">Reference proteome</keyword>
<comment type="caution">
    <text evidence="2">The sequence shown here is derived from an EMBL/GenBank/DDBJ whole genome shotgun (WGS) entry which is preliminary data.</text>
</comment>
<accession>A0AAW2YIU3</accession>
<dbReference type="AlphaFoldDB" id="A0AAW2YIU3"/>
<dbReference type="EMBL" id="JAOPGA020000078">
    <property type="protein sequence ID" value="KAL0476685.1"/>
    <property type="molecule type" value="Genomic_DNA"/>
</dbReference>
<protein>
    <submittedName>
        <fullName evidence="2">Translation initiation regulator CDC123</fullName>
    </submittedName>
</protein>
<evidence type="ECO:0000256" key="1">
    <source>
        <dbReference type="ARBA" id="ARBA00011047"/>
    </source>
</evidence>
<dbReference type="PANTHER" id="PTHR15323">
    <property type="entry name" value="D123 PROTEIN"/>
    <property type="match status" value="1"/>
</dbReference>
<dbReference type="Pfam" id="PF07065">
    <property type="entry name" value="D123"/>
    <property type="match status" value="1"/>
</dbReference>
<proteinExistence type="inferred from homology"/>
<dbReference type="PANTHER" id="PTHR15323:SF6">
    <property type="entry name" value="CELL DIVISION CYCLE PROTEIN 123 HOMOLOG"/>
    <property type="match status" value="1"/>
</dbReference>
<sequence>MSFLDDIKNRNSNLRKVQTKVVDFALNNDIICKDESDYEKLLKEVSFESYYDAIKEFTFHSVTFPIKMSVIKSLVEEGNKYLEYKRTGNSEEYTQWRSNEELLSFCKEINQKRDDERRRSNRRDTGVFVRLSTISPKDAVVNRTSFKHLVDSRLQDVDMLEKKLNISFLSDMNRRLYALYIASTEALEINDGSEAVQLLIESGRTQQELNTAVRTNQEIHCIVREFSKFDVAHEFRCYINNEKLSAISQYNHMLYFPHLAIQKNKISEAISNFFEQNILHSSKIKMKRYVADVILVQENDLSDTCQLDFDRPFDVKIIEINPLAEFAGSCMFTWENDRDQLTGKLPLEFRIVESLPHAAEEMVGPEWRPLLEHQKPQQ</sequence>
<dbReference type="GO" id="GO:0005737">
    <property type="term" value="C:cytoplasm"/>
    <property type="evidence" value="ECO:0007669"/>
    <property type="project" value="TreeGrafter"/>
</dbReference>
<dbReference type="Proteomes" id="UP001431209">
    <property type="component" value="Unassembled WGS sequence"/>
</dbReference>